<protein>
    <submittedName>
        <fullName evidence="3">MBL fold metallo-hydrolase</fullName>
    </submittedName>
</protein>
<dbReference type="PANTHER" id="PTHR30619:SF7">
    <property type="entry name" value="BETA-LACTAMASE DOMAIN PROTEIN"/>
    <property type="match status" value="1"/>
</dbReference>
<dbReference type="RefSeq" id="WP_227614388.1">
    <property type="nucleotide sequence ID" value="NZ_JAJEPR010000004.1"/>
</dbReference>
<name>A0AAE3DQU3_9FIRM</name>
<dbReference type="CDD" id="cd07731">
    <property type="entry name" value="ComA-like_MBL-fold"/>
    <property type="match status" value="1"/>
</dbReference>
<evidence type="ECO:0000313" key="3">
    <source>
        <dbReference type="EMBL" id="MCC2188932.1"/>
    </source>
</evidence>
<proteinExistence type="predicted"/>
<feature type="region of interest" description="Disordered" evidence="1">
    <location>
        <begin position="281"/>
        <end position="320"/>
    </location>
</feature>
<dbReference type="InterPro" id="IPR035681">
    <property type="entry name" value="ComA-like_MBL"/>
</dbReference>
<dbReference type="SUPFAM" id="SSF56281">
    <property type="entry name" value="Metallo-hydrolase/oxidoreductase"/>
    <property type="match status" value="1"/>
</dbReference>
<comment type="caution">
    <text evidence="3">The sequence shown here is derived from an EMBL/GenBank/DDBJ whole genome shotgun (WGS) entry which is preliminary data.</text>
</comment>
<dbReference type="AlphaFoldDB" id="A0AAE3DQU3"/>
<keyword evidence="4" id="KW-1185">Reference proteome</keyword>
<feature type="compositionally biased region" description="Polar residues" evidence="1">
    <location>
        <begin position="306"/>
        <end position="319"/>
    </location>
</feature>
<evidence type="ECO:0000259" key="2">
    <source>
        <dbReference type="SMART" id="SM00849"/>
    </source>
</evidence>
<dbReference type="Proteomes" id="UP001197875">
    <property type="component" value="Unassembled WGS sequence"/>
</dbReference>
<accession>A0AAE3DQU3</accession>
<feature type="compositionally biased region" description="Low complexity" evidence="1">
    <location>
        <begin position="281"/>
        <end position="298"/>
    </location>
</feature>
<feature type="domain" description="Metallo-beta-lactamase" evidence="2">
    <location>
        <begin position="41"/>
        <end position="235"/>
    </location>
</feature>
<dbReference type="InterPro" id="IPR052159">
    <property type="entry name" value="Competence_DNA_uptake"/>
</dbReference>
<evidence type="ECO:0000313" key="4">
    <source>
        <dbReference type="Proteomes" id="UP001197875"/>
    </source>
</evidence>
<organism evidence="3 4">
    <name type="scientific">Fusicatenibacter faecihominis</name>
    <dbReference type="NCBI Taxonomy" id="2881276"/>
    <lineage>
        <taxon>Bacteria</taxon>
        <taxon>Bacillati</taxon>
        <taxon>Bacillota</taxon>
        <taxon>Clostridia</taxon>
        <taxon>Lachnospirales</taxon>
        <taxon>Lachnospiraceae</taxon>
        <taxon>Fusicatenibacter</taxon>
    </lineage>
</organism>
<gene>
    <name evidence="3" type="ORF">LKD71_03675</name>
</gene>
<dbReference type="InterPro" id="IPR036866">
    <property type="entry name" value="RibonucZ/Hydroxyglut_hydro"/>
</dbReference>
<dbReference type="EMBL" id="JAJEPR010000004">
    <property type="protein sequence ID" value="MCC2188932.1"/>
    <property type="molecule type" value="Genomic_DNA"/>
</dbReference>
<evidence type="ECO:0000256" key="1">
    <source>
        <dbReference type="SAM" id="MobiDB-lite"/>
    </source>
</evidence>
<sequence>MNTTRRWLTHLSAFFFVLFMAFGLTSYADDGMKVHFLNVGQADSTLITCGDHAMLIDAGKNDDKEPILNYIQNKAGLTHLDYMIGTHPHEDHIGSMDSVIEAVSVDTVMLPNVTANTRTFQDVLTAIDEKGLSITVPEVGETYSLGDASFTILGPVSDYGDNLNDWSIALKITYGNTSFIFTGDAEADAEADMLGTGLDLSADVYQVGHHGSRTSSSSALLDAISPRYAVISCGAGNDYGHPHQETLDALSARNIEVYRTDLLGTIVAATDGNSISFSTAFGSGSSGSSSENQSSSSSTAVISDDGQYSQDNSASSSDVTVHITKTGEKYHSAGCQYLKKSDIEVTLSEAKARGLTPCSRCNPPQ</sequence>
<dbReference type="Gene3D" id="3.60.15.10">
    <property type="entry name" value="Ribonuclease Z/Hydroxyacylglutathione hydrolase-like"/>
    <property type="match status" value="1"/>
</dbReference>
<dbReference type="Pfam" id="PF00753">
    <property type="entry name" value="Lactamase_B"/>
    <property type="match status" value="1"/>
</dbReference>
<reference evidence="3 4" key="1">
    <citation type="submission" date="2021-10" db="EMBL/GenBank/DDBJ databases">
        <title>Anaerobic single-cell dispensing facilitates the cultivation of human gut bacteria.</title>
        <authorList>
            <person name="Afrizal A."/>
        </authorList>
    </citation>
    <scope>NUCLEOTIDE SEQUENCE [LARGE SCALE GENOMIC DNA]</scope>
    <source>
        <strain evidence="3 4">CLA-AA-H277</strain>
    </source>
</reference>
<dbReference type="SMART" id="SM00849">
    <property type="entry name" value="Lactamase_B"/>
    <property type="match status" value="1"/>
</dbReference>
<dbReference type="InterPro" id="IPR001279">
    <property type="entry name" value="Metallo-B-lactamas"/>
</dbReference>
<dbReference type="PANTHER" id="PTHR30619">
    <property type="entry name" value="DNA INTERNALIZATION/COMPETENCE PROTEIN COMEC/REC2"/>
    <property type="match status" value="1"/>
</dbReference>